<keyword evidence="3" id="KW-1185">Reference proteome</keyword>
<evidence type="ECO:0000313" key="2">
    <source>
        <dbReference type="EMBL" id="OWZ15522.1"/>
    </source>
</evidence>
<dbReference type="AlphaFoldDB" id="A0A225WDA2"/>
<comment type="caution">
    <text evidence="2">The sequence shown here is derived from an EMBL/GenBank/DDBJ whole genome shotgun (WGS) entry which is preliminary data.</text>
</comment>
<dbReference type="Proteomes" id="UP000198211">
    <property type="component" value="Unassembled WGS sequence"/>
</dbReference>
<protein>
    <submittedName>
        <fullName evidence="2">Uncharacterized protein</fullName>
    </submittedName>
</protein>
<organism evidence="2 3">
    <name type="scientific">Phytophthora megakarya</name>
    <dbReference type="NCBI Taxonomy" id="4795"/>
    <lineage>
        <taxon>Eukaryota</taxon>
        <taxon>Sar</taxon>
        <taxon>Stramenopiles</taxon>
        <taxon>Oomycota</taxon>
        <taxon>Peronosporomycetes</taxon>
        <taxon>Peronosporales</taxon>
        <taxon>Peronosporaceae</taxon>
        <taxon>Phytophthora</taxon>
    </lineage>
</organism>
<feature type="compositionally biased region" description="Basic and acidic residues" evidence="1">
    <location>
        <begin position="52"/>
        <end position="66"/>
    </location>
</feature>
<dbReference type="EMBL" id="NBNE01001107">
    <property type="protein sequence ID" value="OWZ15522.1"/>
    <property type="molecule type" value="Genomic_DNA"/>
</dbReference>
<sequence length="95" mass="10732">MSAGSTRRGRSGGRSITSRQSRRVQGLQPEEHMDQDAVIQDTRKAGAAKRKTAQEEKESSTSREEPSPGWPSRARTKLPRMLTSRSIRVKRSRRL</sequence>
<accession>A0A225WDA2</accession>
<gene>
    <name evidence="2" type="ORF">PHMEG_00010814</name>
</gene>
<evidence type="ECO:0000256" key="1">
    <source>
        <dbReference type="SAM" id="MobiDB-lite"/>
    </source>
</evidence>
<feature type="region of interest" description="Disordered" evidence="1">
    <location>
        <begin position="1"/>
        <end position="95"/>
    </location>
</feature>
<name>A0A225WDA2_9STRA</name>
<reference evidence="3" key="1">
    <citation type="submission" date="2017-03" db="EMBL/GenBank/DDBJ databases">
        <title>Phytopthora megakarya and P. palmivora, two closely related causual agents of cacao black pod achieved similar genome size and gene model numbers by different mechanisms.</title>
        <authorList>
            <person name="Ali S."/>
            <person name="Shao J."/>
            <person name="Larry D.J."/>
            <person name="Kronmiller B."/>
            <person name="Shen D."/>
            <person name="Strem M.D."/>
            <person name="Melnick R.L."/>
            <person name="Guiltinan M.J."/>
            <person name="Tyler B.M."/>
            <person name="Meinhardt L.W."/>
            <person name="Bailey B.A."/>
        </authorList>
    </citation>
    <scope>NUCLEOTIDE SEQUENCE [LARGE SCALE GENOMIC DNA]</scope>
    <source>
        <strain evidence="3">zdho120</strain>
    </source>
</reference>
<evidence type="ECO:0000313" key="3">
    <source>
        <dbReference type="Proteomes" id="UP000198211"/>
    </source>
</evidence>
<proteinExistence type="predicted"/>